<evidence type="ECO:0000256" key="2">
    <source>
        <dbReference type="ARBA" id="ARBA00022679"/>
    </source>
</evidence>
<dbReference type="PROSITE" id="PS52020">
    <property type="entry name" value="CRESS_DNA_REP"/>
    <property type="match status" value="1"/>
</dbReference>
<keyword evidence="8" id="KW-0255">Endonuclease</keyword>
<dbReference type="GO" id="GO:0016779">
    <property type="term" value="F:nucleotidyltransferase activity"/>
    <property type="evidence" value="ECO:0007669"/>
    <property type="project" value="UniProtKB-KW"/>
</dbReference>
<keyword evidence="10" id="KW-0190">Covalent protein-DNA linkage</keyword>
<dbReference type="GO" id="GO:0003677">
    <property type="term" value="F:DNA binding"/>
    <property type="evidence" value="ECO:0007669"/>
    <property type="project" value="UniProtKB-KW"/>
</dbReference>
<evidence type="ECO:0000256" key="7">
    <source>
        <dbReference type="ARBA" id="ARBA00022741"/>
    </source>
</evidence>
<protein>
    <recommendedName>
        <fullName evidence="12">CRESS-DNA virus Rep endonuclease domain-containing protein</fullName>
    </recommendedName>
</protein>
<keyword evidence="4" id="KW-0235">DNA replication</keyword>
<sequence>MIQNSSKSSIGKSGNTIQISPAKHWCFTLNNHTKEDIDNLMVCSSIQRLSMQEETGESGTPHLQGYIEFKKKLRPIGLYSFKAHWEKKKGTILQAITYTQKEDTRTGRQFLRNVRKIRLVECITNLYPWQRGVEKIVESIPSSRTVYWFWEPIGNVGKSAMVKYLCLKHQAMLISGKSADIKYQIANCKEGQYPDTILYDIPRSSEGYVNFGAIEEVKNGVFSSTKYESKMVIMPHPHLICFANFEPDLYQMSKDRWKVIRIDKSI</sequence>
<comment type="subcellular location">
    <subcellularLocation>
        <location evidence="1">Host nucleus</location>
    </subcellularLocation>
</comment>
<proteinExistence type="predicted"/>
<dbReference type="GO" id="GO:0000166">
    <property type="term" value="F:nucleotide binding"/>
    <property type="evidence" value="ECO:0007669"/>
    <property type="project" value="UniProtKB-KW"/>
</dbReference>
<dbReference type="Pfam" id="PF02407">
    <property type="entry name" value="Viral_Rep"/>
    <property type="match status" value="1"/>
</dbReference>
<keyword evidence="7" id="KW-0547">Nucleotide-binding</keyword>
<accession>S4TEM7</accession>
<keyword evidence="2" id="KW-0808">Transferase</keyword>
<evidence type="ECO:0000256" key="4">
    <source>
        <dbReference type="ARBA" id="ARBA00022705"/>
    </source>
</evidence>
<evidence type="ECO:0000256" key="1">
    <source>
        <dbReference type="ARBA" id="ARBA00004147"/>
    </source>
</evidence>
<name>S4TEM7_9VIRU</name>
<keyword evidence="6" id="KW-0479">Metal-binding</keyword>
<dbReference type="GO" id="GO:0006260">
    <property type="term" value="P:DNA replication"/>
    <property type="evidence" value="ECO:0007669"/>
    <property type="project" value="UniProtKB-KW"/>
</dbReference>
<keyword evidence="5" id="KW-0540">Nuclease</keyword>
<evidence type="ECO:0000313" key="13">
    <source>
        <dbReference type="EMBL" id="AGA18479.1"/>
    </source>
</evidence>
<evidence type="ECO:0000256" key="6">
    <source>
        <dbReference type="ARBA" id="ARBA00022723"/>
    </source>
</evidence>
<keyword evidence="9" id="KW-0378">Hydrolase</keyword>
<organism evidence="13">
    <name type="scientific">uncultured marine virus</name>
    <dbReference type="NCBI Taxonomy" id="186617"/>
    <lineage>
        <taxon>Viruses</taxon>
        <taxon>environmental samples</taxon>
    </lineage>
</organism>
<evidence type="ECO:0000256" key="11">
    <source>
        <dbReference type="ARBA" id="ARBA00023125"/>
    </source>
</evidence>
<evidence type="ECO:0000256" key="9">
    <source>
        <dbReference type="ARBA" id="ARBA00022801"/>
    </source>
</evidence>
<dbReference type="Gene3D" id="3.40.1310.20">
    <property type="match status" value="1"/>
</dbReference>
<dbReference type="GO" id="GO:0046872">
    <property type="term" value="F:metal ion binding"/>
    <property type="evidence" value="ECO:0007669"/>
    <property type="project" value="UniProtKB-KW"/>
</dbReference>
<dbReference type="GO" id="GO:0004519">
    <property type="term" value="F:endonuclease activity"/>
    <property type="evidence" value="ECO:0007669"/>
    <property type="project" value="UniProtKB-KW"/>
</dbReference>
<reference evidence="13" key="1">
    <citation type="journal article" date="2013" name="ISME J.">
        <title>Previously unknown and highly divergent ssDNA viruses populate the oceans.</title>
        <authorList>
            <person name="Labonte J.M."/>
            <person name="Suttle C.A."/>
        </authorList>
    </citation>
    <scope>NUCLEOTIDE SEQUENCE</scope>
</reference>
<dbReference type="GO" id="GO:0042025">
    <property type="term" value="C:host cell nucleus"/>
    <property type="evidence" value="ECO:0007669"/>
    <property type="project" value="UniProtKB-SubCell"/>
</dbReference>
<evidence type="ECO:0000259" key="12">
    <source>
        <dbReference type="PROSITE" id="PS52020"/>
    </source>
</evidence>
<evidence type="ECO:0000256" key="10">
    <source>
        <dbReference type="ARBA" id="ARBA00023124"/>
    </source>
</evidence>
<dbReference type="EMBL" id="JX904640">
    <property type="protein sequence ID" value="AGA18479.1"/>
    <property type="molecule type" value="Genomic_DNA"/>
</dbReference>
<dbReference type="InterPro" id="IPR049912">
    <property type="entry name" value="CRESS_DNA_REP"/>
</dbReference>
<dbReference type="GO" id="GO:0016787">
    <property type="term" value="F:hydrolase activity"/>
    <property type="evidence" value="ECO:0007669"/>
    <property type="project" value="UniProtKB-KW"/>
</dbReference>
<evidence type="ECO:0000256" key="8">
    <source>
        <dbReference type="ARBA" id="ARBA00022759"/>
    </source>
</evidence>
<evidence type="ECO:0000256" key="5">
    <source>
        <dbReference type="ARBA" id="ARBA00022722"/>
    </source>
</evidence>
<evidence type="ECO:0000256" key="3">
    <source>
        <dbReference type="ARBA" id="ARBA00022695"/>
    </source>
</evidence>
<keyword evidence="11" id="KW-0238">DNA-binding</keyword>
<feature type="domain" description="CRESS-DNA virus Rep endonuclease" evidence="12">
    <location>
        <begin position="19"/>
        <end position="113"/>
    </location>
</feature>
<keyword evidence="3" id="KW-0548">Nucleotidyltransferase</keyword>